<evidence type="ECO:0000313" key="2">
    <source>
        <dbReference type="EMBL" id="GAJ19735.1"/>
    </source>
</evidence>
<name>X1W079_9ZZZZ</name>
<feature type="non-terminal residue" evidence="2">
    <location>
        <position position="1"/>
    </location>
</feature>
<proteinExistence type="predicted"/>
<reference evidence="2" key="1">
    <citation type="journal article" date="2014" name="Front. Microbiol.">
        <title>High frequency of phylogenetically diverse reductive dehalogenase-homologous genes in deep subseafloor sedimentary metagenomes.</title>
        <authorList>
            <person name="Kawai M."/>
            <person name="Futagami T."/>
            <person name="Toyoda A."/>
            <person name="Takaki Y."/>
            <person name="Nishi S."/>
            <person name="Hori S."/>
            <person name="Arai W."/>
            <person name="Tsubouchi T."/>
            <person name="Morono Y."/>
            <person name="Uchiyama I."/>
            <person name="Ito T."/>
            <person name="Fujiyama A."/>
            <person name="Inagaki F."/>
            <person name="Takami H."/>
        </authorList>
    </citation>
    <scope>NUCLEOTIDE SEQUENCE</scope>
    <source>
        <strain evidence="2">Expedition CK06-06</strain>
    </source>
</reference>
<dbReference type="AlphaFoldDB" id="X1W079"/>
<dbReference type="EMBL" id="BARW01039346">
    <property type="protein sequence ID" value="GAJ19735.1"/>
    <property type="molecule type" value="Genomic_DNA"/>
</dbReference>
<gene>
    <name evidence="2" type="ORF">S12H4_59974</name>
</gene>
<accession>X1W079</accession>
<evidence type="ECO:0000256" key="1">
    <source>
        <dbReference type="SAM" id="Phobius"/>
    </source>
</evidence>
<organism evidence="2">
    <name type="scientific">marine sediment metagenome</name>
    <dbReference type="NCBI Taxonomy" id="412755"/>
    <lineage>
        <taxon>unclassified sequences</taxon>
        <taxon>metagenomes</taxon>
        <taxon>ecological metagenomes</taxon>
    </lineage>
</organism>
<keyword evidence="1" id="KW-0472">Membrane</keyword>
<protein>
    <submittedName>
        <fullName evidence="2">Uncharacterized protein</fullName>
    </submittedName>
</protein>
<keyword evidence="1" id="KW-0812">Transmembrane</keyword>
<comment type="caution">
    <text evidence="2">The sequence shown here is derived from an EMBL/GenBank/DDBJ whole genome shotgun (WGS) entry which is preliminary data.</text>
</comment>
<feature type="transmembrane region" description="Helical" evidence="1">
    <location>
        <begin position="20"/>
        <end position="36"/>
    </location>
</feature>
<keyword evidence="1" id="KW-1133">Transmembrane helix</keyword>
<sequence>KHSFFIHFYLNNSLTNKYSLINLSITLISLSLSFFVDNFDVDFLIA</sequence>